<keyword evidence="1" id="KW-0175">Coiled coil</keyword>
<proteinExistence type="predicted"/>
<dbReference type="GO" id="GO:0005737">
    <property type="term" value="C:cytoplasm"/>
    <property type="evidence" value="ECO:0007669"/>
    <property type="project" value="TreeGrafter"/>
</dbReference>
<dbReference type="InParanoid" id="A0A674B1B9"/>
<reference evidence="2" key="1">
    <citation type="submission" date="2025-08" db="UniProtKB">
        <authorList>
            <consortium name="Ensembl"/>
        </authorList>
    </citation>
    <scope>IDENTIFICATION</scope>
</reference>
<dbReference type="Ensembl" id="ENSSTUT00000068998.1">
    <property type="protein sequence ID" value="ENSSTUP00000065195.1"/>
    <property type="gene ID" value="ENSSTUG00000028385.1"/>
</dbReference>
<reference evidence="2" key="2">
    <citation type="submission" date="2025-09" db="UniProtKB">
        <authorList>
            <consortium name="Ensembl"/>
        </authorList>
    </citation>
    <scope>IDENTIFICATION</scope>
</reference>
<dbReference type="GeneTree" id="ENSGT00510000046704"/>
<protein>
    <submittedName>
        <fullName evidence="2">Proline rich 11</fullName>
    </submittedName>
</protein>
<dbReference type="AlphaFoldDB" id="A0A674B1B9"/>
<dbReference type="OMA" id="QKCGKTI"/>
<dbReference type="GO" id="GO:0005634">
    <property type="term" value="C:nucleus"/>
    <property type="evidence" value="ECO:0007669"/>
    <property type="project" value="TreeGrafter"/>
</dbReference>
<name>A0A674B1B9_SALTR</name>
<evidence type="ECO:0000313" key="2">
    <source>
        <dbReference type="Ensembl" id="ENSSTUP00000065195.1"/>
    </source>
</evidence>
<gene>
    <name evidence="2" type="primary">LOC115148749</name>
</gene>
<accession>A0A674B1B9</accession>
<evidence type="ECO:0000313" key="3">
    <source>
        <dbReference type="Proteomes" id="UP000472277"/>
    </source>
</evidence>
<keyword evidence="3" id="KW-1185">Reference proteome</keyword>
<sequence>MAGSWGPSKAFLRRRKKRASSRRWAVMSKRLQETEEPIITPVTTQLGNGDPITQTSPAQLEDPTVKNVKKWVPLLGVRVLLLAFGKICQIWRNSLSQSFAGFLKTFSVWRGYAKQIETLKNQMAEMQSEMGALHSALQGGTTGCHCNGTVAGSSVCPMFPPTLLPLGCGSSVDPLPALTPPPPPPLPPPSTTFLQPYIPKKRVASNTQQEKQDILVAVTLRDLQAVKLRKVIVSSVKSKRTPEKMHVPLVTVADLQNVHLKRSHCQLPPKLLKRLSFGRTPTKSPMNLRTQLKRVQINRSPGGTPLFDKENMETGTGLTPIITQALRRKFQVGHTGLTPIITQALRRKFQVGHSGLTPIITQALRRKFQVGHTGLTPIITQALRRKFQEGHSGLTPIITQALRRKFQVGHSGLTPIITQALRRKFQVGHSGLTPIITQALRRKFQVGHSLQSLCGYCMCGLKVSPLCHYL</sequence>
<dbReference type="PANTHER" id="PTHR23330">
    <property type="entry name" value="P300 TRANSCRIPTIONAL COFACTOR JMY-RELATED"/>
    <property type="match status" value="1"/>
</dbReference>
<organism evidence="2 3">
    <name type="scientific">Salmo trutta</name>
    <name type="common">Brown trout</name>
    <dbReference type="NCBI Taxonomy" id="8032"/>
    <lineage>
        <taxon>Eukaryota</taxon>
        <taxon>Metazoa</taxon>
        <taxon>Chordata</taxon>
        <taxon>Craniata</taxon>
        <taxon>Vertebrata</taxon>
        <taxon>Euteleostomi</taxon>
        <taxon>Actinopterygii</taxon>
        <taxon>Neopterygii</taxon>
        <taxon>Teleostei</taxon>
        <taxon>Protacanthopterygii</taxon>
        <taxon>Salmoniformes</taxon>
        <taxon>Salmonidae</taxon>
        <taxon>Salmoninae</taxon>
        <taxon>Salmo</taxon>
    </lineage>
</organism>
<dbReference type="Proteomes" id="UP000472277">
    <property type="component" value="Chromosome 15"/>
</dbReference>
<evidence type="ECO:0000256" key="1">
    <source>
        <dbReference type="SAM" id="Coils"/>
    </source>
</evidence>
<feature type="coiled-coil region" evidence="1">
    <location>
        <begin position="109"/>
        <end position="136"/>
    </location>
</feature>
<dbReference type="PANTHER" id="PTHR23330:SF9">
    <property type="entry name" value="PROLINE-RICH PROTEIN 11"/>
    <property type="match status" value="1"/>
</dbReference>